<dbReference type="Proteomes" id="UP000263900">
    <property type="component" value="Chromosome"/>
</dbReference>
<reference evidence="2 3" key="1">
    <citation type="submission" date="2018-09" db="EMBL/GenBank/DDBJ databases">
        <title>Genome sequencing of strain 6GH32-13.</title>
        <authorList>
            <person name="Weon H.-Y."/>
            <person name="Heo J."/>
            <person name="Kwon S.-W."/>
        </authorList>
    </citation>
    <scope>NUCLEOTIDE SEQUENCE [LARGE SCALE GENOMIC DNA]</scope>
    <source>
        <strain evidence="2 3">5GH32-13</strain>
    </source>
</reference>
<evidence type="ECO:0000256" key="1">
    <source>
        <dbReference type="SAM" id="Phobius"/>
    </source>
</evidence>
<protein>
    <submittedName>
        <fullName evidence="2">Uncharacterized protein</fullName>
    </submittedName>
</protein>
<sequence length="193" mass="22024">MSTQSLSPEESLRVIQTMINKTRQQISGQSHYFLVWGWCTLAACVGQFLLMTVFHSPRHYLVWLITIPCAIYTIWFSSREEKKNKVRTYAADNMSYLWTGVGISFFVVSVIFMKIGWFNCYPFYIMFYGLGSFVSGRILRFTPLVVGGIINWALALAAIWAPFGYQPLFAAAALLFSYIIPGHLLRSSQRESA</sequence>
<gene>
    <name evidence="2" type="ORF">D3H65_20375</name>
</gene>
<keyword evidence="1" id="KW-1133">Transmembrane helix</keyword>
<dbReference type="OrthoDB" id="670335at2"/>
<accession>A0A3B7MT26</accession>
<dbReference type="EMBL" id="CP032157">
    <property type="protein sequence ID" value="AXY76200.1"/>
    <property type="molecule type" value="Genomic_DNA"/>
</dbReference>
<evidence type="ECO:0000313" key="3">
    <source>
        <dbReference type="Proteomes" id="UP000263900"/>
    </source>
</evidence>
<proteinExistence type="predicted"/>
<organism evidence="2 3">
    <name type="scientific">Paraflavitalea soli</name>
    <dbReference type="NCBI Taxonomy" id="2315862"/>
    <lineage>
        <taxon>Bacteria</taxon>
        <taxon>Pseudomonadati</taxon>
        <taxon>Bacteroidota</taxon>
        <taxon>Chitinophagia</taxon>
        <taxon>Chitinophagales</taxon>
        <taxon>Chitinophagaceae</taxon>
        <taxon>Paraflavitalea</taxon>
    </lineage>
</organism>
<keyword evidence="3" id="KW-1185">Reference proteome</keyword>
<keyword evidence="1" id="KW-0472">Membrane</keyword>
<feature type="transmembrane region" description="Helical" evidence="1">
    <location>
        <begin position="144"/>
        <end position="161"/>
    </location>
</feature>
<dbReference type="KEGG" id="pseg:D3H65_20375"/>
<name>A0A3B7MT26_9BACT</name>
<dbReference type="AlphaFoldDB" id="A0A3B7MT26"/>
<keyword evidence="1" id="KW-0812">Transmembrane</keyword>
<feature type="transmembrane region" description="Helical" evidence="1">
    <location>
        <begin position="96"/>
        <end position="115"/>
    </location>
</feature>
<evidence type="ECO:0000313" key="2">
    <source>
        <dbReference type="EMBL" id="AXY76200.1"/>
    </source>
</evidence>
<feature type="transmembrane region" description="Helical" evidence="1">
    <location>
        <begin position="33"/>
        <end position="54"/>
    </location>
</feature>
<dbReference type="RefSeq" id="WP_119052079.1">
    <property type="nucleotide sequence ID" value="NZ_CP032157.1"/>
</dbReference>
<feature type="transmembrane region" description="Helical" evidence="1">
    <location>
        <begin position="60"/>
        <end position="76"/>
    </location>
</feature>
<feature type="transmembrane region" description="Helical" evidence="1">
    <location>
        <begin position="167"/>
        <end position="185"/>
    </location>
</feature>